<accession>A0A5N6PX18</accession>
<evidence type="ECO:0000256" key="1">
    <source>
        <dbReference type="SAM" id="MobiDB-lite"/>
    </source>
</evidence>
<protein>
    <submittedName>
        <fullName evidence="2">Uncharacterized protein</fullName>
    </submittedName>
</protein>
<feature type="region of interest" description="Disordered" evidence="1">
    <location>
        <begin position="33"/>
        <end position="55"/>
    </location>
</feature>
<gene>
    <name evidence="2" type="ORF">E3N88_04358</name>
</gene>
<dbReference type="AlphaFoldDB" id="A0A5N6PX18"/>
<feature type="compositionally biased region" description="Basic and acidic residues" evidence="1">
    <location>
        <begin position="36"/>
        <end position="52"/>
    </location>
</feature>
<evidence type="ECO:0000313" key="3">
    <source>
        <dbReference type="Proteomes" id="UP000326396"/>
    </source>
</evidence>
<proteinExistence type="predicted"/>
<organism evidence="2 3">
    <name type="scientific">Mikania micrantha</name>
    <name type="common">bitter vine</name>
    <dbReference type="NCBI Taxonomy" id="192012"/>
    <lineage>
        <taxon>Eukaryota</taxon>
        <taxon>Viridiplantae</taxon>
        <taxon>Streptophyta</taxon>
        <taxon>Embryophyta</taxon>
        <taxon>Tracheophyta</taxon>
        <taxon>Spermatophyta</taxon>
        <taxon>Magnoliopsida</taxon>
        <taxon>eudicotyledons</taxon>
        <taxon>Gunneridae</taxon>
        <taxon>Pentapetalae</taxon>
        <taxon>asterids</taxon>
        <taxon>campanulids</taxon>
        <taxon>Asterales</taxon>
        <taxon>Asteraceae</taxon>
        <taxon>Asteroideae</taxon>
        <taxon>Heliantheae alliance</taxon>
        <taxon>Eupatorieae</taxon>
        <taxon>Mikania</taxon>
    </lineage>
</organism>
<name>A0A5N6PX18_9ASTR</name>
<sequence length="67" mass="7721">MDPSRYATSPSAKVFAVREANRESNSRILPRYAADNFDRPPRSKEAKNDHQPLKLHHQPLISLEFAF</sequence>
<dbReference type="Proteomes" id="UP000326396">
    <property type="component" value="Linkage Group LG10"/>
</dbReference>
<reference evidence="2 3" key="1">
    <citation type="submission" date="2019-05" db="EMBL/GenBank/DDBJ databases">
        <title>Mikania micrantha, genome provides insights into the molecular mechanism of rapid growth.</title>
        <authorList>
            <person name="Liu B."/>
        </authorList>
    </citation>
    <scope>NUCLEOTIDE SEQUENCE [LARGE SCALE GENOMIC DNA]</scope>
    <source>
        <strain evidence="2">NLD-2019</strain>
        <tissue evidence="2">Leaf</tissue>
    </source>
</reference>
<dbReference type="EMBL" id="SZYD01000002">
    <property type="protein sequence ID" value="KAD7117090.1"/>
    <property type="molecule type" value="Genomic_DNA"/>
</dbReference>
<keyword evidence="3" id="KW-1185">Reference proteome</keyword>
<comment type="caution">
    <text evidence="2">The sequence shown here is derived from an EMBL/GenBank/DDBJ whole genome shotgun (WGS) entry which is preliminary data.</text>
</comment>
<evidence type="ECO:0000313" key="2">
    <source>
        <dbReference type="EMBL" id="KAD7117090.1"/>
    </source>
</evidence>